<dbReference type="InterPro" id="IPR009042">
    <property type="entry name" value="RNA_pol_sigma70_r1_2"/>
</dbReference>
<dbReference type="PROSITE" id="PS00716">
    <property type="entry name" value="SIGMA70_2"/>
    <property type="match status" value="1"/>
</dbReference>
<dbReference type="Pfam" id="PF00140">
    <property type="entry name" value="Sigma70_r1_2"/>
    <property type="match status" value="1"/>
</dbReference>
<feature type="compositionally biased region" description="Basic residues" evidence="7">
    <location>
        <begin position="1"/>
        <end position="17"/>
    </location>
</feature>
<dbReference type="InterPro" id="IPR050239">
    <property type="entry name" value="Sigma-70_RNA_pol_init_factors"/>
</dbReference>
<feature type="region of interest" description="Disordered" evidence="7">
    <location>
        <begin position="1"/>
        <end position="46"/>
    </location>
</feature>
<evidence type="ECO:0000256" key="1">
    <source>
        <dbReference type="ARBA" id="ARBA00007788"/>
    </source>
</evidence>
<gene>
    <name evidence="10" type="ORF">COY69_01900</name>
</gene>
<dbReference type="Pfam" id="PF04539">
    <property type="entry name" value="Sigma70_r3"/>
    <property type="match status" value="1"/>
</dbReference>
<dbReference type="Pfam" id="PF03979">
    <property type="entry name" value="Sigma70_r1_1"/>
    <property type="match status" value="1"/>
</dbReference>
<organism evidence="10 11">
    <name type="scientific">Candidatus Magasanikbacteria bacterium CG_4_10_14_0_8_um_filter_32_14</name>
    <dbReference type="NCBI Taxonomy" id="1974640"/>
    <lineage>
        <taxon>Bacteria</taxon>
        <taxon>Candidatus Magasanikiibacteriota</taxon>
    </lineage>
</organism>
<evidence type="ECO:0000256" key="4">
    <source>
        <dbReference type="ARBA" id="ARBA00023125"/>
    </source>
</evidence>
<dbReference type="NCBIfam" id="TIGR02937">
    <property type="entry name" value="sigma70-ECF"/>
    <property type="match status" value="1"/>
</dbReference>
<dbReference type="InterPro" id="IPR036388">
    <property type="entry name" value="WH-like_DNA-bd_sf"/>
</dbReference>
<dbReference type="EMBL" id="PFMA01000047">
    <property type="protein sequence ID" value="PIY93388.1"/>
    <property type="molecule type" value="Genomic_DNA"/>
</dbReference>
<feature type="domain" description="RNA polymerase sigma-70" evidence="9">
    <location>
        <begin position="430"/>
        <end position="456"/>
    </location>
</feature>
<comment type="caution">
    <text evidence="10">The sequence shown here is derived from an EMBL/GenBank/DDBJ whole genome shotgun (WGS) entry which is preliminary data.</text>
</comment>
<dbReference type="InterPro" id="IPR007630">
    <property type="entry name" value="RNA_pol_sigma70_r4"/>
</dbReference>
<feature type="domain" description="RNA polymerase sigma-70" evidence="8">
    <location>
        <begin position="259"/>
        <end position="272"/>
    </location>
</feature>
<dbReference type="InterPro" id="IPR013324">
    <property type="entry name" value="RNA_pol_sigma_r3/r4-like"/>
</dbReference>
<evidence type="ECO:0000256" key="5">
    <source>
        <dbReference type="ARBA" id="ARBA00023163"/>
    </source>
</evidence>
<evidence type="ECO:0000256" key="6">
    <source>
        <dbReference type="RuleBase" id="RU362124"/>
    </source>
</evidence>
<dbReference type="GO" id="GO:0016987">
    <property type="term" value="F:sigma factor activity"/>
    <property type="evidence" value="ECO:0007669"/>
    <property type="project" value="UniProtKB-KW"/>
</dbReference>
<proteinExistence type="inferred from homology"/>
<dbReference type="GO" id="GO:0006352">
    <property type="term" value="P:DNA-templated transcription initiation"/>
    <property type="evidence" value="ECO:0007669"/>
    <property type="project" value="InterPro"/>
</dbReference>
<sequence length="468" mass="53677">MPRGKKYTIKSPRKVAKKICGTSTKKAVKKTAKKSTPKTVSKKQVTKKKFTSRISNIIKRVNKNKKTFYSKKSKNKRVVKPYKSQQKKIDKSKFDKNFVVPTASQVERLVKKGRERGFLTEHEILALFDRLENYLDVYETFLEQMDRNSVAVVEVQQGGFLGNNYNNHRNNVMTGLQGDQPDVEVGLSFDLANISQDSIQMYLREIGKVPLLTADEEVSLAKRREKGDKNAERKMIEANLRLVVSIAKKFVGKSLSMLDLIQEGNIGLFRAVKKFDYRKGYKFSTYATWWIRQAITRSLADHSRTIRIPVHMVETINRLQQVSRHLLQDLGRDPTPEEIAAEMGEEIEKVKHIIKISQDTVSLETSVGDDEDDDTSLSDFIKDVKSISPSQVAGVELLKDYIKEAIKDLSPREKKILEMRFGLDDGVTHTLEEVGKEFGVTRERIRQIESKALDKIKDFDVIKKLRDY</sequence>
<protein>
    <recommendedName>
        <fullName evidence="6">RNA polymerase sigma factor</fullName>
    </recommendedName>
</protein>
<comment type="similarity">
    <text evidence="1 6">Belongs to the sigma-70 factor family.</text>
</comment>
<feature type="compositionally biased region" description="Basic residues" evidence="7">
    <location>
        <begin position="26"/>
        <end position="46"/>
    </location>
</feature>
<dbReference type="CDD" id="cd06171">
    <property type="entry name" value="Sigma70_r4"/>
    <property type="match status" value="1"/>
</dbReference>
<keyword evidence="3 6" id="KW-0731">Sigma factor</keyword>
<evidence type="ECO:0000313" key="10">
    <source>
        <dbReference type="EMBL" id="PIY93388.1"/>
    </source>
</evidence>
<dbReference type="InterPro" id="IPR007627">
    <property type="entry name" value="RNA_pol_sigma70_r2"/>
</dbReference>
<dbReference type="SUPFAM" id="SSF88659">
    <property type="entry name" value="Sigma3 and sigma4 domains of RNA polymerase sigma factors"/>
    <property type="match status" value="2"/>
</dbReference>
<keyword evidence="4 6" id="KW-0238">DNA-binding</keyword>
<dbReference type="SUPFAM" id="SSF88946">
    <property type="entry name" value="Sigma2 domain of RNA polymerase sigma factors"/>
    <property type="match status" value="1"/>
</dbReference>
<dbReference type="InterPro" id="IPR007127">
    <property type="entry name" value="RNA_pol_sigma_70_r1_1"/>
</dbReference>
<dbReference type="PRINTS" id="PR00046">
    <property type="entry name" value="SIGMA70FCT"/>
</dbReference>
<dbReference type="Gene3D" id="1.10.220.120">
    <property type="entry name" value="Sigma-70 factor, region 1.1"/>
    <property type="match status" value="1"/>
</dbReference>
<dbReference type="Gene3D" id="1.10.601.10">
    <property type="entry name" value="RNA Polymerase Primary Sigma Factor"/>
    <property type="match status" value="2"/>
</dbReference>
<evidence type="ECO:0000259" key="9">
    <source>
        <dbReference type="PROSITE" id="PS00716"/>
    </source>
</evidence>
<dbReference type="Proteomes" id="UP000229449">
    <property type="component" value="Unassembled WGS sequence"/>
</dbReference>
<dbReference type="InterPro" id="IPR042189">
    <property type="entry name" value="RNA_pol_sigma_70_r1_1_sf"/>
</dbReference>
<dbReference type="InterPro" id="IPR007624">
    <property type="entry name" value="RNA_pol_sigma70_r3"/>
</dbReference>
<dbReference type="PANTHER" id="PTHR30603:SF60">
    <property type="entry name" value="RNA POLYMERASE SIGMA FACTOR RPOD"/>
    <property type="match status" value="1"/>
</dbReference>
<reference evidence="11" key="1">
    <citation type="submission" date="2017-09" db="EMBL/GenBank/DDBJ databases">
        <title>Depth-based differentiation of microbial function through sediment-hosted aquifers and enrichment of novel symbionts in the deep terrestrial subsurface.</title>
        <authorList>
            <person name="Probst A.J."/>
            <person name="Ladd B."/>
            <person name="Jarett J.K."/>
            <person name="Geller-Mcgrath D.E."/>
            <person name="Sieber C.M.K."/>
            <person name="Emerson J.B."/>
            <person name="Anantharaman K."/>
            <person name="Thomas B.C."/>
            <person name="Malmstrom R."/>
            <person name="Stieglmeier M."/>
            <person name="Klingl A."/>
            <person name="Woyke T."/>
            <person name="Ryan C.M."/>
            <person name="Banfield J.F."/>
        </authorList>
    </citation>
    <scope>NUCLEOTIDE SEQUENCE [LARGE SCALE GENOMIC DNA]</scope>
</reference>
<evidence type="ECO:0000256" key="7">
    <source>
        <dbReference type="SAM" id="MobiDB-lite"/>
    </source>
</evidence>
<dbReference type="Gene3D" id="1.10.10.10">
    <property type="entry name" value="Winged helix-like DNA-binding domain superfamily/Winged helix DNA-binding domain"/>
    <property type="match status" value="2"/>
</dbReference>
<evidence type="ECO:0000313" key="11">
    <source>
        <dbReference type="Proteomes" id="UP000229449"/>
    </source>
</evidence>
<dbReference type="PANTHER" id="PTHR30603">
    <property type="entry name" value="RNA POLYMERASE SIGMA FACTOR RPO"/>
    <property type="match status" value="1"/>
</dbReference>
<keyword evidence="5 6" id="KW-0804">Transcription</keyword>
<dbReference type="PROSITE" id="PS00715">
    <property type="entry name" value="SIGMA70_1"/>
    <property type="match status" value="1"/>
</dbReference>
<dbReference type="FunFam" id="1.10.601.10:FF:000001">
    <property type="entry name" value="RNA polymerase sigma factor SigA"/>
    <property type="match status" value="1"/>
</dbReference>
<accession>A0A2M7R9E3</accession>
<dbReference type="Pfam" id="PF04542">
    <property type="entry name" value="Sigma70_r2"/>
    <property type="match status" value="1"/>
</dbReference>
<dbReference type="GO" id="GO:0003677">
    <property type="term" value="F:DNA binding"/>
    <property type="evidence" value="ECO:0007669"/>
    <property type="project" value="UniProtKB-KW"/>
</dbReference>
<dbReference type="InterPro" id="IPR000943">
    <property type="entry name" value="RNA_pol_sigma70"/>
</dbReference>
<evidence type="ECO:0000256" key="3">
    <source>
        <dbReference type="ARBA" id="ARBA00023082"/>
    </source>
</evidence>
<name>A0A2M7R9E3_9BACT</name>
<evidence type="ECO:0000256" key="2">
    <source>
        <dbReference type="ARBA" id="ARBA00023015"/>
    </source>
</evidence>
<comment type="function">
    <text evidence="6">Sigma factors are initiation factors that promote the attachment of RNA polymerase to specific initiation sites and are then released.</text>
</comment>
<keyword evidence="2 6" id="KW-0805">Transcription regulation</keyword>
<evidence type="ECO:0000259" key="8">
    <source>
        <dbReference type="PROSITE" id="PS00715"/>
    </source>
</evidence>
<dbReference type="InterPro" id="IPR014284">
    <property type="entry name" value="RNA_pol_sigma-70_dom"/>
</dbReference>
<dbReference type="AlphaFoldDB" id="A0A2M7R9E3"/>
<dbReference type="InterPro" id="IPR013325">
    <property type="entry name" value="RNA_pol_sigma_r2"/>
</dbReference>
<dbReference type="Pfam" id="PF04545">
    <property type="entry name" value="Sigma70_r4"/>
    <property type="match status" value="1"/>
</dbReference>